<evidence type="ECO:0000313" key="10">
    <source>
        <dbReference type="EMBL" id="SER17547.1"/>
    </source>
</evidence>
<protein>
    <recommendedName>
        <fullName evidence="8 9">Cell division protein FtsL</fullName>
    </recommendedName>
</protein>
<dbReference type="OrthoDB" id="5298556at2"/>
<reference evidence="11" key="1">
    <citation type="submission" date="2016-10" db="EMBL/GenBank/DDBJ databases">
        <authorList>
            <person name="Varghese N."/>
            <person name="Submissions S."/>
        </authorList>
    </citation>
    <scope>NUCLEOTIDE SEQUENCE [LARGE SCALE GENOMIC DNA]</scope>
    <source>
        <strain evidence="11">DSM 18887</strain>
    </source>
</reference>
<dbReference type="Pfam" id="PF04999">
    <property type="entry name" value="FtsL"/>
    <property type="match status" value="1"/>
</dbReference>
<proteinExistence type="inferred from homology"/>
<evidence type="ECO:0000256" key="4">
    <source>
        <dbReference type="ARBA" id="ARBA00022692"/>
    </source>
</evidence>
<accession>A0A1H9M237</accession>
<evidence type="ECO:0000313" key="11">
    <source>
        <dbReference type="Proteomes" id="UP000198749"/>
    </source>
</evidence>
<dbReference type="GO" id="GO:0043093">
    <property type="term" value="P:FtsZ-dependent cytokinesis"/>
    <property type="evidence" value="ECO:0007669"/>
    <property type="project" value="UniProtKB-UniRule"/>
</dbReference>
<name>A0A1H9M237_9GAMM</name>
<evidence type="ECO:0000256" key="8">
    <source>
        <dbReference type="HAMAP-Rule" id="MF_00910"/>
    </source>
</evidence>
<keyword evidence="3 8" id="KW-0132">Cell division</keyword>
<keyword evidence="7 8" id="KW-0131">Cell cycle</keyword>
<evidence type="ECO:0000256" key="5">
    <source>
        <dbReference type="ARBA" id="ARBA00022989"/>
    </source>
</evidence>
<dbReference type="AlphaFoldDB" id="A0A1H9M237"/>
<evidence type="ECO:0000256" key="2">
    <source>
        <dbReference type="ARBA" id="ARBA00022475"/>
    </source>
</evidence>
<sequence length="116" mass="13330">MKLGVTLPGWLRARDEQPIDDVIAPVELVKPALMVFCMIALVVVSSLMVIWSAHQYRILFNQQQELVQQWDELQVEWGQLLLEQGTLAANNRVESVAIKRLGMHIPEQVEVIRDER</sequence>
<dbReference type="HAMAP" id="MF_00910">
    <property type="entry name" value="FtsL"/>
    <property type="match status" value="1"/>
</dbReference>
<dbReference type="GO" id="GO:0005886">
    <property type="term" value="C:plasma membrane"/>
    <property type="evidence" value="ECO:0007669"/>
    <property type="project" value="UniProtKB-SubCell"/>
</dbReference>
<comment type="subunit">
    <text evidence="8">Part of a complex composed of FtsB, FtsL and FtsQ.</text>
</comment>
<comment type="similarity">
    <text evidence="8">Belongs to the FtsL family.</text>
</comment>
<dbReference type="NCBIfam" id="TIGR02209">
    <property type="entry name" value="ftsL_broad"/>
    <property type="match status" value="1"/>
</dbReference>
<dbReference type="InterPro" id="IPR011922">
    <property type="entry name" value="Cell_div_FtsL"/>
</dbReference>
<dbReference type="EMBL" id="FOGB01000021">
    <property type="protein sequence ID" value="SER17547.1"/>
    <property type="molecule type" value="Genomic_DNA"/>
</dbReference>
<keyword evidence="5 8" id="KW-1133">Transmembrane helix</keyword>
<dbReference type="Proteomes" id="UP000198749">
    <property type="component" value="Unassembled WGS sequence"/>
</dbReference>
<keyword evidence="4 8" id="KW-0812">Transmembrane</keyword>
<organism evidence="10 11">
    <name type="scientific">Amphritea atlantica</name>
    <dbReference type="NCBI Taxonomy" id="355243"/>
    <lineage>
        <taxon>Bacteria</taxon>
        <taxon>Pseudomonadati</taxon>
        <taxon>Pseudomonadota</taxon>
        <taxon>Gammaproteobacteria</taxon>
        <taxon>Oceanospirillales</taxon>
        <taxon>Oceanospirillaceae</taxon>
        <taxon>Amphritea</taxon>
    </lineage>
</organism>
<keyword evidence="6 8" id="KW-0472">Membrane</keyword>
<feature type="transmembrane region" description="Helical" evidence="8">
    <location>
        <begin position="32"/>
        <end position="53"/>
    </location>
</feature>
<dbReference type="GO" id="GO:0032153">
    <property type="term" value="C:cell division site"/>
    <property type="evidence" value="ECO:0007669"/>
    <property type="project" value="UniProtKB-UniRule"/>
</dbReference>
<comment type="function">
    <text evidence="8">Essential cell division protein. May link together the upstream cell division proteins, which are predominantly cytoplasmic, with the downstream cell division proteins, which are predominantly periplasmic.</text>
</comment>
<gene>
    <name evidence="8" type="primary">ftsL</name>
    <name evidence="10" type="ORF">SAMN03080615_04206</name>
</gene>
<dbReference type="RefSeq" id="WP_091362083.1">
    <property type="nucleotide sequence ID" value="NZ_AP025284.1"/>
</dbReference>
<keyword evidence="8" id="KW-0997">Cell inner membrane</keyword>
<keyword evidence="2 8" id="KW-1003">Cell membrane</keyword>
<evidence type="ECO:0000256" key="9">
    <source>
        <dbReference type="NCBIfam" id="TIGR02209"/>
    </source>
</evidence>
<evidence type="ECO:0000256" key="1">
    <source>
        <dbReference type="ARBA" id="ARBA00004401"/>
    </source>
</evidence>
<comment type="subcellular location">
    <subcellularLocation>
        <location evidence="8">Cell inner membrane</location>
        <topology evidence="8">Single-pass type II membrane protein</topology>
    </subcellularLocation>
    <subcellularLocation>
        <location evidence="1">Cell membrane</location>
        <topology evidence="1">Single-pass type II membrane protein</topology>
    </subcellularLocation>
    <text evidence="8">Localizes to the division septum where it forms a ring structure.</text>
</comment>
<dbReference type="PANTHER" id="PTHR37479:SF1">
    <property type="entry name" value="CELL DIVISION PROTEIN FTSL"/>
    <property type="match status" value="1"/>
</dbReference>
<evidence type="ECO:0000256" key="3">
    <source>
        <dbReference type="ARBA" id="ARBA00022618"/>
    </source>
</evidence>
<keyword evidence="11" id="KW-1185">Reference proteome</keyword>
<dbReference type="STRING" id="355243.SAMN03080615_04206"/>
<dbReference type="PANTHER" id="PTHR37479">
    <property type="entry name" value="CELL DIVISION PROTEIN FTSL"/>
    <property type="match status" value="1"/>
</dbReference>
<evidence type="ECO:0000256" key="6">
    <source>
        <dbReference type="ARBA" id="ARBA00023136"/>
    </source>
</evidence>
<evidence type="ECO:0000256" key="7">
    <source>
        <dbReference type="ARBA" id="ARBA00023306"/>
    </source>
</evidence>